<accession>A0A1V4B1G7</accession>
<keyword evidence="2 10" id="KW-0547">Nucleotide-binding</keyword>
<keyword evidence="3 10" id="KW-0227">DNA damage</keyword>
<dbReference type="GO" id="GO:0008854">
    <property type="term" value="F:exodeoxyribonuclease V activity"/>
    <property type="evidence" value="ECO:0007669"/>
    <property type="project" value="InterPro"/>
</dbReference>
<dbReference type="Gene3D" id="3.40.50.10930">
    <property type="match status" value="1"/>
</dbReference>
<evidence type="ECO:0000256" key="9">
    <source>
        <dbReference type="ARBA" id="ARBA00023204"/>
    </source>
</evidence>
<dbReference type="GO" id="GO:0009338">
    <property type="term" value="C:exodeoxyribonuclease V complex"/>
    <property type="evidence" value="ECO:0007669"/>
    <property type="project" value="InterPro"/>
</dbReference>
<keyword evidence="1 10" id="KW-0540">Nuclease</keyword>
<evidence type="ECO:0000256" key="8">
    <source>
        <dbReference type="ARBA" id="ARBA00023125"/>
    </source>
</evidence>
<keyword evidence="7 10" id="KW-0067">ATP-binding</keyword>
<dbReference type="InterPro" id="IPR013986">
    <property type="entry name" value="DExx_box_DNA_helicase_dom_sf"/>
</dbReference>
<dbReference type="GO" id="GO:0003678">
    <property type="term" value="F:DNA helicase activity"/>
    <property type="evidence" value="ECO:0007669"/>
    <property type="project" value="UniProtKB-UniRule"/>
</dbReference>
<keyword evidence="9 10" id="KW-0234">DNA repair</keyword>
<evidence type="ECO:0000256" key="5">
    <source>
        <dbReference type="ARBA" id="ARBA00022806"/>
    </source>
</evidence>
<dbReference type="InterPro" id="IPR027417">
    <property type="entry name" value="P-loop_NTPase"/>
</dbReference>
<keyword evidence="6 10" id="KW-0269">Exonuclease</keyword>
<evidence type="ECO:0000256" key="7">
    <source>
        <dbReference type="ARBA" id="ARBA00022840"/>
    </source>
</evidence>
<dbReference type="Pfam" id="PF04257">
    <property type="entry name" value="Exonuc_V_gamma"/>
    <property type="match status" value="1"/>
</dbReference>
<dbReference type="HAMAP" id="MF_01486">
    <property type="entry name" value="RecC"/>
    <property type="match status" value="1"/>
</dbReference>
<evidence type="ECO:0000313" key="13">
    <source>
        <dbReference type="Proteomes" id="UP000254329"/>
    </source>
</evidence>
<name>A0A1V4B1G7_9PAST</name>
<dbReference type="EMBL" id="UGHF01000001">
    <property type="protein sequence ID" value="STO59145.1"/>
    <property type="molecule type" value="Genomic_DNA"/>
</dbReference>
<dbReference type="InterPro" id="IPR011335">
    <property type="entry name" value="Restrct_endonuc-II-like"/>
</dbReference>
<dbReference type="STRING" id="733.B0186_05155"/>
<dbReference type="Gene3D" id="1.10.10.990">
    <property type="match status" value="1"/>
</dbReference>
<feature type="domain" description="RecC C-terminal" evidence="11">
    <location>
        <begin position="841"/>
        <end position="1061"/>
    </location>
</feature>
<dbReference type="Pfam" id="PF17946">
    <property type="entry name" value="RecC_C"/>
    <property type="match status" value="1"/>
</dbReference>
<dbReference type="InterPro" id="IPR006697">
    <property type="entry name" value="RecC"/>
</dbReference>
<evidence type="ECO:0000313" key="12">
    <source>
        <dbReference type="EMBL" id="STO59145.1"/>
    </source>
</evidence>
<dbReference type="GO" id="GO:0003677">
    <property type="term" value="F:DNA binding"/>
    <property type="evidence" value="ECO:0007669"/>
    <property type="project" value="UniProtKB-UniRule"/>
</dbReference>
<keyword evidence="4 10" id="KW-0378">Hydrolase</keyword>
<proteinExistence type="inferred from homology"/>
<dbReference type="Gene3D" id="1.10.10.160">
    <property type="match status" value="1"/>
</dbReference>
<dbReference type="PIRSF" id="PIRSF000980">
    <property type="entry name" value="RecC"/>
    <property type="match status" value="1"/>
</dbReference>
<evidence type="ECO:0000256" key="10">
    <source>
        <dbReference type="HAMAP-Rule" id="MF_01486"/>
    </source>
</evidence>
<dbReference type="GO" id="GO:0005524">
    <property type="term" value="F:ATP binding"/>
    <property type="evidence" value="ECO:0007669"/>
    <property type="project" value="UniProtKB-UniRule"/>
</dbReference>
<dbReference type="NCBIfam" id="TIGR01450">
    <property type="entry name" value="recC"/>
    <property type="match status" value="1"/>
</dbReference>
<organism evidence="12 13">
    <name type="scientific">Canicola haemoglobinophilus</name>
    <dbReference type="NCBI Taxonomy" id="733"/>
    <lineage>
        <taxon>Bacteria</taxon>
        <taxon>Pseudomonadati</taxon>
        <taxon>Pseudomonadota</taxon>
        <taxon>Gammaproteobacteria</taxon>
        <taxon>Pasteurellales</taxon>
        <taxon>Pasteurellaceae</taxon>
        <taxon>Canicola</taxon>
    </lineage>
</organism>
<evidence type="ECO:0000256" key="4">
    <source>
        <dbReference type="ARBA" id="ARBA00022801"/>
    </source>
</evidence>
<dbReference type="InterPro" id="IPR041500">
    <property type="entry name" value="RecC_C"/>
</dbReference>
<dbReference type="GO" id="GO:0000724">
    <property type="term" value="P:double-strand break repair via homologous recombination"/>
    <property type="evidence" value="ECO:0007669"/>
    <property type="project" value="UniProtKB-UniRule"/>
</dbReference>
<sequence length="1139" mass="134055">MLTLYYSNQLETQKDILSYIIDTQPLSDPFQSEIILVQSPGMAQWLQWQLAEKKGISANIRFPMPASFIWQQYVDNLSHVSSQAQFNKESMTWRLMDIIPLHLEQPEFKPLQQYLQGHQSEQQRYYHLAYKIADLFDQYLVYRPEWIIHWEQGKDIEIKEQIKSQQKKFETSNSLFEQVEQHVTWQGILWRALVQSVQQAYQEKIYHRAHLHLQFLQKLSKEKPKNLPSRIFVFGISALPKTYLDVLKALSQYCDIHLFCTNPCGEYWGDIIDHQHWQRLRVRERILWNSTLQQDTVRTWLSNEQVQALEQNHVEHLHDEKLQVGNPLLSSWGKLGRDYLYLLTELEANEINAYVDLSEQTLLSQVQSRILNLVPSKASPLNKLENDRSLTFHSCYSPMREVQALQDYLLHLFNQDPKLTPKDIVVMVADIDKYTPYIQAVFSQGEHYIPYAISDNKLSESDILVSSFLKLLNLKESVFSAEEVLAFLDVPAIRHSFNIEFDDLSQIRHWVENSGIRFGLEKYFQQAQQNYNAWQAGLERMLLGFAMREENGIWQDSLGFDNSYGLKGQIVGYLSEFIDALYRWQQILQTNHNIEQWELHLFELVDLFFNTQGSNIDAKTQTTLAYLKENIQQLSELLQGIHFQQDISAEVIYTVFAERLQDAPHSLKFLVGKVNFCTLLPMRSIPFKVVCLLGMNESDYPRQQTPNSFDLMQYHRKKGDRFRREDDRYLFLEALTSAQDYLYISYVGRSIIDDSEREPSVLVKQFLDYLVENIEPTADLKKQKELKQALIQQHSMTAFSRENFTKKDRTFAKQWLALANNQIDKELTNFLQPLNEQEVEKTIFLNDLISFIQDPVQYFFEQKLRVFLRSNEDSIAETENFALDNLDLYKIKDELIYFSEQEWDTFFEQLKIKGVMPRGAFAEIYQQQVKNDISALKLSISPYLTQQAQQQLADLTVETKYGKVRLVGNISNLFTNEMSRVTWRVATVKIKDIIQSWLHYLMQATTQDNFAQPLHYGLDKQITFEKIEKEKAYQQLQSYVEAYLQGQSQLLLMPMKSFNDYLALLNKNKSWKSEEEIDLSACSTLLSGLVLGKKQWDRNIPPDPYWQRVFSQTTLDKSHITEINQRFIEWFDLMLQLQK</sequence>
<dbReference type="SUPFAM" id="SSF52540">
    <property type="entry name" value="P-loop containing nucleoside triphosphate hydrolases"/>
    <property type="match status" value="2"/>
</dbReference>
<evidence type="ECO:0000256" key="1">
    <source>
        <dbReference type="ARBA" id="ARBA00022722"/>
    </source>
</evidence>
<comment type="miscellaneous">
    <text evidence="10">In the RecBCD complex, RecB has a slow 3'-5' helicase, an exonuclease activity and loads RecA onto ssDNA, RecD has a fast 5'-3' helicase activity, while RecC stimulates the ATPase and processivity of the RecB helicase and contributes to recognition of the Chi site.</text>
</comment>
<evidence type="ECO:0000259" key="11">
    <source>
        <dbReference type="Pfam" id="PF17946"/>
    </source>
</evidence>
<comment type="function">
    <text evidence="10">A helicase/nuclease that prepares dsDNA breaks (DSB) for recombinational DNA repair. Binds to DSBs and unwinds DNA via a highly rapid and processive ATP-dependent bidirectional helicase activity. Unwinds dsDNA until it encounters a Chi (crossover hotspot instigator) sequence from the 3' direction. Cuts ssDNA a few nucleotides 3' to the Chi site. The properties and activities of the enzyme are changed at Chi. The Chi-altered holoenzyme produces a long 3'-ssDNA overhang and facilitates RecA-binding to the ssDNA for homologous DNA recombination and repair. Holoenzyme degrades any linearized DNA that is unable to undergo homologous recombination. In the holoenzyme this subunit recognizes the wild-type Chi sequence, and when added to isolated RecB increases its ATP-dependent helicase processivity.</text>
</comment>
<comment type="similarity">
    <text evidence="10">Belongs to the RecC family.</text>
</comment>
<evidence type="ECO:0000256" key="6">
    <source>
        <dbReference type="ARBA" id="ARBA00022839"/>
    </source>
</evidence>
<comment type="subunit">
    <text evidence="10">Heterotrimer of RecB, RecC and RecD. All subunits contribute to DNA-binding.</text>
</comment>
<evidence type="ECO:0000256" key="2">
    <source>
        <dbReference type="ARBA" id="ARBA00022741"/>
    </source>
</evidence>
<dbReference type="RefSeq" id="WP_078218313.1">
    <property type="nucleotide sequence ID" value="NZ_MUXZ01000012.1"/>
</dbReference>
<dbReference type="AlphaFoldDB" id="A0A1V4B1G7"/>
<keyword evidence="13" id="KW-1185">Reference proteome</keyword>
<dbReference type="PANTHER" id="PTHR30591">
    <property type="entry name" value="RECBCD ENZYME SUBUNIT RECC"/>
    <property type="match status" value="1"/>
</dbReference>
<evidence type="ECO:0000256" key="3">
    <source>
        <dbReference type="ARBA" id="ARBA00022763"/>
    </source>
</evidence>
<dbReference type="SUPFAM" id="SSF52980">
    <property type="entry name" value="Restriction endonuclease-like"/>
    <property type="match status" value="1"/>
</dbReference>
<protein>
    <recommendedName>
        <fullName evidence="10">RecBCD enzyme subunit RecC</fullName>
    </recommendedName>
    <alternativeName>
        <fullName evidence="10">Exonuclease V subunit RecC</fullName>
        <shortName evidence="10">ExoV subunit RecC</shortName>
    </alternativeName>
    <alternativeName>
        <fullName evidence="10">Helicase/nuclease RecBCD subunit RecC</fullName>
    </alternativeName>
</protein>
<reference evidence="12 13" key="1">
    <citation type="submission" date="2018-06" db="EMBL/GenBank/DDBJ databases">
        <authorList>
            <consortium name="Pathogen Informatics"/>
            <person name="Doyle S."/>
        </authorList>
    </citation>
    <scope>NUCLEOTIDE SEQUENCE [LARGE SCALE GENOMIC DNA]</scope>
    <source>
        <strain evidence="12 13">NCTC1659</strain>
    </source>
</reference>
<gene>
    <name evidence="10 12" type="primary">recC</name>
    <name evidence="12" type="ORF">NCTC1659_00377</name>
</gene>
<dbReference type="Gene3D" id="3.40.50.300">
    <property type="entry name" value="P-loop containing nucleotide triphosphate hydrolases"/>
    <property type="match status" value="2"/>
</dbReference>
<keyword evidence="5 10" id="KW-0347">Helicase</keyword>
<dbReference type="Proteomes" id="UP000254329">
    <property type="component" value="Unassembled WGS sequence"/>
</dbReference>
<keyword evidence="8 10" id="KW-0238">DNA-binding</keyword>
<dbReference type="PANTHER" id="PTHR30591:SF1">
    <property type="entry name" value="RECBCD ENZYME SUBUNIT RECC"/>
    <property type="match status" value="1"/>
</dbReference>